<dbReference type="SUPFAM" id="SSF53335">
    <property type="entry name" value="S-adenosyl-L-methionine-dependent methyltransferases"/>
    <property type="match status" value="1"/>
</dbReference>
<dbReference type="Pfam" id="PF02636">
    <property type="entry name" value="Methyltransf_28"/>
    <property type="match status" value="1"/>
</dbReference>
<dbReference type="EMBL" id="PDTV01000001">
    <property type="protein sequence ID" value="PIE83744.1"/>
    <property type="molecule type" value="Genomic_DNA"/>
</dbReference>
<dbReference type="AlphaFoldDB" id="A0A2G6PGQ9"/>
<dbReference type="Gene3D" id="3.40.50.12710">
    <property type="match status" value="1"/>
</dbReference>
<dbReference type="Proteomes" id="UP000229278">
    <property type="component" value="Unassembled WGS sequence"/>
</dbReference>
<dbReference type="PANTHER" id="PTHR12049:SF7">
    <property type="entry name" value="PROTEIN ARGININE METHYLTRANSFERASE NDUFAF7, MITOCHONDRIAL"/>
    <property type="match status" value="1"/>
</dbReference>
<keyword evidence="2 3" id="KW-0808">Transferase</keyword>
<dbReference type="InterPro" id="IPR003788">
    <property type="entry name" value="NDUFAF7"/>
</dbReference>
<sequence length="394" mass="43414">MTTHPFQIFPEPDAVAARHSARLLDFICTEIAKTGAISFYRFMDLALYAPELGYYRAGTGKFGAGGDFITAPELSPLFSRCLAHQCQEILGALGGGTILELGAGTGIMAADILQELQHLNGLPERYLILELSGELRQRQYQTLSKYVPELLERVVWLDTLPESSFRGIILGNEVLDALPVERFHITANGSRRLEVINTDSGLGWRDGEEDPIVTAAVARIEADLDAPLAEGYVSEYAPQLGTWLGAIAESLAAGALLFIDYGYPRREYYHYERAAGTLLCHYRHRAHENPFIYTGLQDITANVDFTAVADAAVEAGLAVAGYTSQNHFLFGCGLMNLLNDVNTPDTLRYLEQARQVKLLTLPGEMGCRFQAIALTRNLEQPLRGFALHDECGRL</sequence>
<comment type="caution">
    <text evidence="3">The sequence shown here is derived from an EMBL/GenBank/DDBJ whole genome shotgun (WGS) entry which is preliminary data.</text>
</comment>
<reference evidence="3 4" key="1">
    <citation type="submission" date="2017-10" db="EMBL/GenBank/DDBJ databases">
        <title>Novel microbial diversity and functional potential in the marine mammal oral microbiome.</title>
        <authorList>
            <person name="Dudek N.K."/>
            <person name="Sun C.L."/>
            <person name="Burstein D."/>
            <person name="Kantor R.S."/>
            <person name="Aliaga Goltsman D.S."/>
            <person name="Bik E.M."/>
            <person name="Thomas B.C."/>
            <person name="Banfield J.F."/>
            <person name="Relman D.A."/>
        </authorList>
    </citation>
    <scope>NUCLEOTIDE SEQUENCE [LARGE SCALE GENOMIC DNA]</scope>
    <source>
        <strain evidence="3">DOLJORAL78_50_517</strain>
    </source>
</reference>
<evidence type="ECO:0000256" key="1">
    <source>
        <dbReference type="ARBA" id="ARBA00022603"/>
    </source>
</evidence>
<name>A0A2G6PGQ9_9GAMM</name>
<accession>A0A2G6PGQ9</accession>
<proteinExistence type="predicted"/>
<dbReference type="InterPro" id="IPR029063">
    <property type="entry name" value="SAM-dependent_MTases_sf"/>
</dbReference>
<keyword evidence="1 3" id="KW-0489">Methyltransferase</keyword>
<organism evidence="3 4">
    <name type="scientific">Candidatus Contendibacter odensensis</name>
    <dbReference type="NCBI Taxonomy" id="1400860"/>
    <lineage>
        <taxon>Bacteria</taxon>
        <taxon>Pseudomonadati</taxon>
        <taxon>Pseudomonadota</taxon>
        <taxon>Gammaproteobacteria</taxon>
        <taxon>Candidatus Competibacteraceae</taxon>
        <taxon>Candidatus Contendibacter</taxon>
    </lineage>
</organism>
<dbReference type="PANTHER" id="PTHR12049">
    <property type="entry name" value="PROTEIN ARGININE METHYLTRANSFERASE NDUFAF7, MITOCHONDRIAL"/>
    <property type="match status" value="1"/>
</dbReference>
<dbReference type="GO" id="GO:0032259">
    <property type="term" value="P:methylation"/>
    <property type="evidence" value="ECO:0007669"/>
    <property type="project" value="UniProtKB-KW"/>
</dbReference>
<gene>
    <name evidence="3" type="ORF">CSA09_00125</name>
</gene>
<dbReference type="InterPro" id="IPR038375">
    <property type="entry name" value="NDUFAF7_sf"/>
</dbReference>
<evidence type="ECO:0000313" key="4">
    <source>
        <dbReference type="Proteomes" id="UP000229278"/>
    </source>
</evidence>
<evidence type="ECO:0000313" key="3">
    <source>
        <dbReference type="EMBL" id="PIE83744.1"/>
    </source>
</evidence>
<evidence type="ECO:0000256" key="2">
    <source>
        <dbReference type="ARBA" id="ARBA00022679"/>
    </source>
</evidence>
<protein>
    <submittedName>
        <fullName evidence="3">SAM-dependent methyltransferase</fullName>
    </submittedName>
</protein>
<dbReference type="GO" id="GO:0035243">
    <property type="term" value="F:protein-arginine omega-N symmetric methyltransferase activity"/>
    <property type="evidence" value="ECO:0007669"/>
    <property type="project" value="TreeGrafter"/>
</dbReference>